<comment type="pathway">
    <text evidence="2 12">Amino-acid biosynthesis; L-serine biosynthesis; L-serine from 3-phospho-D-glycerate: step 2/3.</text>
</comment>
<evidence type="ECO:0000256" key="10">
    <source>
        <dbReference type="ARBA" id="ARBA00047630"/>
    </source>
</evidence>
<dbReference type="EMBL" id="UNSC01000008">
    <property type="protein sequence ID" value="SZD74180.1"/>
    <property type="molecule type" value="Genomic_DNA"/>
</dbReference>
<dbReference type="GO" id="GO:0008615">
    <property type="term" value="P:pyridoxine biosynthetic process"/>
    <property type="evidence" value="ECO:0007669"/>
    <property type="project" value="UniProtKB-UniRule"/>
</dbReference>
<feature type="domain" description="Aminotransferase class V" evidence="13">
    <location>
        <begin position="25"/>
        <end position="363"/>
    </location>
</feature>
<gene>
    <name evidence="12 14" type="primary">serC</name>
    <name evidence="14" type="ORF">SAMEA104719789_01638</name>
</gene>
<dbReference type="GO" id="GO:0005737">
    <property type="term" value="C:cytoplasm"/>
    <property type="evidence" value="ECO:0007669"/>
    <property type="project" value="UniProtKB-SubCell"/>
</dbReference>
<feature type="binding site" evidence="12">
    <location>
        <position position="168"/>
    </location>
    <ligand>
        <name>pyridoxal 5'-phosphate</name>
        <dbReference type="ChEBI" id="CHEBI:597326"/>
    </ligand>
</feature>
<dbReference type="InterPro" id="IPR015424">
    <property type="entry name" value="PyrdxlP-dep_Trfase"/>
</dbReference>
<dbReference type="EC" id="2.6.1.52" evidence="12"/>
<evidence type="ECO:0000256" key="11">
    <source>
        <dbReference type="ARBA" id="ARBA00049007"/>
    </source>
</evidence>
<feature type="binding site" evidence="12">
    <location>
        <begin position="94"/>
        <end position="95"/>
    </location>
    <ligand>
        <name>pyridoxal 5'-phosphate</name>
        <dbReference type="ChEBI" id="CHEBI:597326"/>
    </ligand>
</feature>
<comment type="subunit">
    <text evidence="12">Homodimer.</text>
</comment>
<dbReference type="HAMAP" id="MF_00160">
    <property type="entry name" value="SerC_aminotrans_5"/>
    <property type="match status" value="1"/>
</dbReference>
<dbReference type="InterPro" id="IPR015421">
    <property type="entry name" value="PyrdxlP-dep_Trfase_major"/>
</dbReference>
<dbReference type="InterPro" id="IPR000192">
    <property type="entry name" value="Aminotrans_V_dom"/>
</dbReference>
<dbReference type="Gene3D" id="3.40.640.10">
    <property type="entry name" value="Type I PLP-dependent aspartate aminotransferase-like (Major domain)"/>
    <property type="match status" value="1"/>
</dbReference>
<evidence type="ECO:0000256" key="9">
    <source>
        <dbReference type="ARBA" id="ARBA00023299"/>
    </source>
</evidence>
<dbReference type="GO" id="GO:0004648">
    <property type="term" value="F:O-phospho-L-serine:2-oxoglutarate aminotransferase activity"/>
    <property type="evidence" value="ECO:0007669"/>
    <property type="project" value="UniProtKB-UniRule"/>
</dbReference>
<feature type="modified residue" description="N6-(pyridoxal phosphate)lysine" evidence="12">
    <location>
        <position position="211"/>
    </location>
</feature>
<dbReference type="PANTHER" id="PTHR43247">
    <property type="entry name" value="PHOSPHOSERINE AMINOTRANSFERASE"/>
    <property type="match status" value="1"/>
</dbReference>
<evidence type="ECO:0000256" key="2">
    <source>
        <dbReference type="ARBA" id="ARBA00005099"/>
    </source>
</evidence>
<evidence type="ECO:0000256" key="1">
    <source>
        <dbReference type="ARBA" id="ARBA00004915"/>
    </source>
</evidence>
<feature type="binding site" evidence="12">
    <location>
        <position position="210"/>
    </location>
    <ligand>
        <name>pyridoxal 5'-phosphate</name>
        <dbReference type="ChEBI" id="CHEBI:597326"/>
    </ligand>
</feature>
<evidence type="ECO:0000256" key="8">
    <source>
        <dbReference type="ARBA" id="ARBA00023096"/>
    </source>
</evidence>
<feature type="binding site" evidence="12">
    <location>
        <begin position="252"/>
        <end position="253"/>
    </location>
    <ligand>
        <name>pyridoxal 5'-phosphate</name>
        <dbReference type="ChEBI" id="CHEBI:597326"/>
    </ligand>
</feature>
<dbReference type="AlphaFoldDB" id="A0A383U3R4"/>
<evidence type="ECO:0000256" key="4">
    <source>
        <dbReference type="ARBA" id="ARBA00022576"/>
    </source>
</evidence>
<dbReference type="NCBIfam" id="NF003764">
    <property type="entry name" value="PRK05355.1"/>
    <property type="match status" value="1"/>
</dbReference>
<keyword evidence="4 12" id="KW-0032">Aminotransferase</keyword>
<feature type="binding site" evidence="12">
    <location>
        <position position="27"/>
    </location>
    <ligand>
        <name>L-glutamate</name>
        <dbReference type="ChEBI" id="CHEBI:29985"/>
    </ligand>
</feature>
<comment type="function">
    <text evidence="12">Catalyzes the reversible conversion of 3-phosphohydroxypyruvate to phosphoserine and of 3-hydroxy-2-oxo-4-phosphonooxybutanoate to phosphohydroxythreonine.</text>
</comment>
<evidence type="ECO:0000256" key="7">
    <source>
        <dbReference type="ARBA" id="ARBA00022898"/>
    </source>
</evidence>
<evidence type="ECO:0000256" key="6">
    <source>
        <dbReference type="ARBA" id="ARBA00022679"/>
    </source>
</evidence>
<keyword evidence="15" id="KW-1185">Reference proteome</keyword>
<proteinExistence type="inferred from homology"/>
<keyword evidence="8 12" id="KW-0664">Pyridoxine biosynthesis</keyword>
<name>A0A383U3R4_9FLAO</name>
<dbReference type="Proteomes" id="UP000262142">
    <property type="component" value="Unassembled WGS sequence"/>
</dbReference>
<protein>
    <recommendedName>
        <fullName evidence="12">Phosphoserine aminotransferase</fullName>
        <ecNumber evidence="12">2.6.1.52</ecNumber>
    </recommendedName>
    <alternativeName>
        <fullName evidence="12">Phosphohydroxythreonine aminotransferase</fullName>
        <shortName evidence="12">PSAT</shortName>
    </alternativeName>
</protein>
<keyword evidence="5 12" id="KW-0028">Amino-acid biosynthesis</keyword>
<comment type="pathway">
    <text evidence="1 12">Cofactor biosynthesis; pyridoxine 5'-phosphate biosynthesis; pyridoxine 5'-phosphate from D-erythrose 4-phosphate: step 3/5.</text>
</comment>
<dbReference type="InterPro" id="IPR015422">
    <property type="entry name" value="PyrdxlP-dep_Trfase_small"/>
</dbReference>
<organism evidence="14 15">
    <name type="scientific">Candidatus Ornithobacterium hominis</name>
    <dbReference type="NCBI Taxonomy" id="2497989"/>
    <lineage>
        <taxon>Bacteria</taxon>
        <taxon>Pseudomonadati</taxon>
        <taxon>Bacteroidota</taxon>
        <taxon>Flavobacteriia</taxon>
        <taxon>Flavobacteriales</taxon>
        <taxon>Weeksellaceae</taxon>
        <taxon>Ornithobacterium</taxon>
    </lineage>
</organism>
<comment type="catalytic activity">
    <reaction evidence="10 12">
        <text>4-(phosphooxy)-L-threonine + 2-oxoglutarate = (R)-3-hydroxy-2-oxo-4-phosphooxybutanoate + L-glutamate</text>
        <dbReference type="Rhea" id="RHEA:16573"/>
        <dbReference type="ChEBI" id="CHEBI:16810"/>
        <dbReference type="ChEBI" id="CHEBI:29985"/>
        <dbReference type="ChEBI" id="CHEBI:58452"/>
        <dbReference type="ChEBI" id="CHEBI:58538"/>
        <dbReference type="EC" id="2.6.1.52"/>
    </reaction>
</comment>
<evidence type="ECO:0000256" key="3">
    <source>
        <dbReference type="ARBA" id="ARBA00006904"/>
    </source>
</evidence>
<comment type="catalytic activity">
    <reaction evidence="11 12">
        <text>O-phospho-L-serine + 2-oxoglutarate = 3-phosphooxypyruvate + L-glutamate</text>
        <dbReference type="Rhea" id="RHEA:14329"/>
        <dbReference type="ChEBI" id="CHEBI:16810"/>
        <dbReference type="ChEBI" id="CHEBI:18110"/>
        <dbReference type="ChEBI" id="CHEBI:29985"/>
        <dbReference type="ChEBI" id="CHEBI:57524"/>
        <dbReference type="EC" id="2.6.1.52"/>
    </reaction>
</comment>
<dbReference type="PANTHER" id="PTHR43247:SF1">
    <property type="entry name" value="PHOSPHOSERINE AMINOTRANSFERASE"/>
    <property type="match status" value="1"/>
</dbReference>
<feature type="binding site" evidence="12">
    <location>
        <position position="60"/>
    </location>
    <ligand>
        <name>L-glutamate</name>
        <dbReference type="ChEBI" id="CHEBI:29985"/>
    </ligand>
</feature>
<keyword evidence="7 12" id="KW-0663">Pyridoxal phosphate</keyword>
<reference evidence="14 15" key="1">
    <citation type="submission" date="2018-09" db="EMBL/GenBank/DDBJ databases">
        <authorList>
            <consortium name="Pathogen Informatics"/>
        </authorList>
    </citation>
    <scope>NUCLEOTIDE SEQUENCE [LARGE SCALE GENOMIC DNA]</scope>
    <source>
        <strain evidence="14 15">OH-22767</strain>
    </source>
</reference>
<evidence type="ECO:0000259" key="13">
    <source>
        <dbReference type="Pfam" id="PF00266"/>
    </source>
</evidence>
<dbReference type="UniPathway" id="UPA00244">
    <property type="reaction ID" value="UER00311"/>
</dbReference>
<dbReference type="GO" id="GO:0030170">
    <property type="term" value="F:pyridoxal phosphate binding"/>
    <property type="evidence" value="ECO:0007669"/>
    <property type="project" value="UniProtKB-UniRule"/>
</dbReference>
<dbReference type="SUPFAM" id="SSF53383">
    <property type="entry name" value="PLP-dependent transferases"/>
    <property type="match status" value="1"/>
</dbReference>
<feature type="binding site" evidence="12">
    <location>
        <position position="120"/>
    </location>
    <ligand>
        <name>pyridoxal 5'-phosphate</name>
        <dbReference type="ChEBI" id="CHEBI:597326"/>
    </ligand>
</feature>
<comment type="cofactor">
    <cofactor evidence="12">
        <name>pyridoxal 5'-phosphate</name>
        <dbReference type="ChEBI" id="CHEBI:597326"/>
    </cofactor>
    <text evidence="12">Binds 1 pyridoxal phosphate per subunit.</text>
</comment>
<keyword evidence="12" id="KW-0963">Cytoplasm</keyword>
<sequence length="376" mass="42450">MNIKSCFNLFKTAFLFFRLMKKHNFCSGPCILPSSVYDEASRGILNFNDSGLSILEISHRSVAFQEILQGARNLLKELLQIPDTHSVLFLQGGASLQFSMAAMNFSRAESKTAYLDTGRWAKKAFEEAEKLNLAEVIATSVDKNYTYLPEFFKPLGKFDYLHFTSNNTIYGTQYQEFPSCEIPLIADMSSDILTREIDFSRFNLIYAGAQKNIGAAGSAIAIVNKEALNKHGRNIPSYLDYNMHVEEENTFNTPPVFAIYTAYLNLKWLKNQGGVLAMKQKSKEKSQLLYNEIDRNSCFRGTAAKENRSKVNVTFVLENKVHQAEFDEICQANGIENIKGHRTVGGYRASLYNALPIESVQALVNAMQELEKKINQ</sequence>
<dbReference type="PIRSF" id="PIRSF000525">
    <property type="entry name" value="SerC"/>
    <property type="match status" value="1"/>
</dbReference>
<dbReference type="UniPathway" id="UPA00135">
    <property type="reaction ID" value="UER00197"/>
</dbReference>
<comment type="subcellular location">
    <subcellularLocation>
        <location evidence="12">Cytoplasm</location>
    </subcellularLocation>
</comment>
<evidence type="ECO:0000313" key="14">
    <source>
        <dbReference type="EMBL" id="SZD74180.1"/>
    </source>
</evidence>
<comment type="similarity">
    <text evidence="3 12">Belongs to the class-V pyridoxal-phosphate-dependent aminotransferase family. SerC subfamily.</text>
</comment>
<dbReference type="FunFam" id="3.90.1150.10:FF:000006">
    <property type="entry name" value="Phosphoserine aminotransferase"/>
    <property type="match status" value="1"/>
</dbReference>
<feature type="binding site" evidence="12">
    <location>
        <position position="187"/>
    </location>
    <ligand>
        <name>pyridoxal 5'-phosphate</name>
        <dbReference type="ChEBI" id="CHEBI:597326"/>
    </ligand>
</feature>
<evidence type="ECO:0000256" key="5">
    <source>
        <dbReference type="ARBA" id="ARBA00022605"/>
    </source>
</evidence>
<accession>A0A383U3R4</accession>
<evidence type="ECO:0000313" key="15">
    <source>
        <dbReference type="Proteomes" id="UP000262142"/>
    </source>
</evidence>
<dbReference type="Gene3D" id="3.90.1150.10">
    <property type="entry name" value="Aspartate Aminotransferase, domain 1"/>
    <property type="match status" value="1"/>
</dbReference>
<dbReference type="GO" id="GO:0006564">
    <property type="term" value="P:L-serine biosynthetic process"/>
    <property type="evidence" value="ECO:0007669"/>
    <property type="project" value="UniProtKB-UniRule"/>
</dbReference>
<evidence type="ECO:0000256" key="12">
    <source>
        <dbReference type="HAMAP-Rule" id="MF_00160"/>
    </source>
</evidence>
<keyword evidence="6 12" id="KW-0808">Transferase</keyword>
<dbReference type="InterPro" id="IPR022278">
    <property type="entry name" value="Pser_aminoTfrase"/>
</dbReference>
<keyword evidence="9 12" id="KW-0718">Serine biosynthesis</keyword>
<dbReference type="Pfam" id="PF00266">
    <property type="entry name" value="Aminotran_5"/>
    <property type="match status" value="1"/>
</dbReference>
<dbReference type="FunFam" id="3.40.640.10:FF:000010">
    <property type="entry name" value="Phosphoserine aminotransferase"/>
    <property type="match status" value="1"/>
</dbReference>